<reference evidence="5" key="1">
    <citation type="submission" date="2020-06" db="EMBL/GenBank/DDBJ databases">
        <title>Draft genome of Bugula neritina, a colonial animal packing powerful symbionts and potential medicines.</title>
        <authorList>
            <person name="Rayko M."/>
        </authorList>
    </citation>
    <scope>NUCLEOTIDE SEQUENCE [LARGE SCALE GENOMIC DNA]</scope>
    <source>
        <strain evidence="5">Kwan_BN1</strain>
    </source>
</reference>
<evidence type="ECO:0000313" key="5">
    <source>
        <dbReference type="EMBL" id="KAF6032758.1"/>
    </source>
</evidence>
<dbReference type="EMBL" id="VXIV02001481">
    <property type="protein sequence ID" value="KAF6032758.1"/>
    <property type="molecule type" value="Genomic_DNA"/>
</dbReference>
<dbReference type="Pfam" id="PF13589">
    <property type="entry name" value="HATPase_c_3"/>
    <property type="match status" value="1"/>
</dbReference>
<feature type="compositionally biased region" description="Polar residues" evidence="3">
    <location>
        <begin position="538"/>
        <end position="548"/>
    </location>
</feature>
<evidence type="ECO:0000256" key="1">
    <source>
        <dbReference type="ARBA" id="ARBA00006082"/>
    </source>
</evidence>
<dbReference type="Gene3D" id="3.30.230.10">
    <property type="match status" value="1"/>
</dbReference>
<protein>
    <submittedName>
        <fullName evidence="5">PMS1</fullName>
    </submittedName>
</protein>
<dbReference type="SUPFAM" id="SSF55874">
    <property type="entry name" value="ATPase domain of HSP90 chaperone/DNA topoisomerase II/histidine kinase"/>
    <property type="match status" value="1"/>
</dbReference>
<evidence type="ECO:0000259" key="4">
    <source>
        <dbReference type="SMART" id="SM01340"/>
    </source>
</evidence>
<dbReference type="GO" id="GO:0030983">
    <property type="term" value="F:mismatched DNA binding"/>
    <property type="evidence" value="ECO:0007669"/>
    <property type="project" value="InterPro"/>
</dbReference>
<feature type="compositionally biased region" description="Polar residues" evidence="3">
    <location>
        <begin position="419"/>
        <end position="428"/>
    </location>
</feature>
<dbReference type="Proteomes" id="UP000593567">
    <property type="component" value="Unassembled WGS sequence"/>
</dbReference>
<sequence length="945" mass="104910">MGTMKQLPTSAIRLLTSTQCISGTASVVKELVENALDAGSSSIEIKLDNYGLDRIEVKDNGNGISLGNIPYAAKKHYTSKISSYADMNSLSTLGFRGEALGSIAAVSDMTITTKCQGEVSGRLYRLDHLGNITDESHLPVSLGTAVSISYLYKNVPVRRQYYNTAKRKKDELKLVTDLLMSYGIVRYNCRFVLKHDKCVIWQKGITGSIQSAISLVLSTSTASCLEHSTLTIDQSSSIDMYLVKKLSLANDLVYRTSSDRMFLYANSRCIRDKDIEKLLRKYICSERLQKYPVCYLNLTVPAAEIDVNLEPNKSKVFITKKEGVLEALEEYLLNKYAKDVEAPVISSDATATKSNTVLHGKDFVEENLNDDLSEALAKIPEFSHIDFSTDSPLHNQSDNAFVESDSVTDIFANSPSNWAQSTQLTRTSLAEKHRHDELENRHGQPENTNVEELELNPPDSDTNFAFRKNGVAAEKSELPEQTGKNLSSAVNANMEGDNPEVEFFLFSDSDEDLAVTSGVAPSSCEKVSIADALPPHANNKSVPTSKSSGGFKPWSYVPKSPNGTENEPSLPASCLLKDNNEVVKMKQTQLDSFYRKETTEHMQQSDDSTGQRDVGAVQPENWVRGCIPDAEPVIIAKNSSKEVGSRQLVEECADPEEPVSMIREETIPENYRKYIKPSKKRRIEERSINENQEKITKAFGRSFKHRKRRVIEQVQPISTSLTQLKQKYHNRLHASKEMLYPDTTRVCGQVKTTAGLIVVADNSLLTFNPYIVLERDIYNTLILEYRLSAEELSDPVPLVSSSVSKEAWLSLTSLPVEESTGMVVNESLQLNGYSVTQKSSSSYVMTAAPSQIPGYGSLADLQDILVSIGAAQDGGPLHRPTKVLHHIQSEVIRQVRAVDHLSYLQMVDVLRSIKTASPPEHYRQLVCPVHGKPAFDQLVELPTEN</sequence>
<dbReference type="GO" id="GO:0006298">
    <property type="term" value="P:mismatch repair"/>
    <property type="evidence" value="ECO:0007669"/>
    <property type="project" value="InterPro"/>
</dbReference>
<dbReference type="PROSITE" id="PS00058">
    <property type="entry name" value="DNA_MISMATCH_REPAIR_1"/>
    <property type="match status" value="1"/>
</dbReference>
<dbReference type="InterPro" id="IPR038973">
    <property type="entry name" value="MutL/Mlh/Pms-like"/>
</dbReference>
<dbReference type="GO" id="GO:0005524">
    <property type="term" value="F:ATP binding"/>
    <property type="evidence" value="ECO:0007669"/>
    <property type="project" value="InterPro"/>
</dbReference>
<dbReference type="CDD" id="cd00782">
    <property type="entry name" value="MutL_Trans"/>
    <property type="match status" value="1"/>
</dbReference>
<dbReference type="GO" id="GO:0016887">
    <property type="term" value="F:ATP hydrolysis activity"/>
    <property type="evidence" value="ECO:0007669"/>
    <property type="project" value="InterPro"/>
</dbReference>
<name>A0A7J7K574_BUGNE</name>
<dbReference type="OrthoDB" id="10263226at2759"/>
<dbReference type="Gene3D" id="3.30.565.10">
    <property type="entry name" value="Histidine kinase-like ATPase, C-terminal domain"/>
    <property type="match status" value="1"/>
</dbReference>
<dbReference type="GO" id="GO:0140664">
    <property type="term" value="F:ATP-dependent DNA damage sensor activity"/>
    <property type="evidence" value="ECO:0007669"/>
    <property type="project" value="InterPro"/>
</dbReference>
<keyword evidence="6" id="KW-1185">Reference proteome</keyword>
<feature type="domain" description="DNA mismatch repair protein S5" evidence="4">
    <location>
        <begin position="213"/>
        <end position="337"/>
    </location>
</feature>
<dbReference type="InterPro" id="IPR014721">
    <property type="entry name" value="Ribsml_uS5_D2-typ_fold_subgr"/>
</dbReference>
<dbReference type="SMART" id="SM01340">
    <property type="entry name" value="DNA_mis_repair"/>
    <property type="match status" value="1"/>
</dbReference>
<gene>
    <name evidence="5" type="ORF">EB796_008927</name>
</gene>
<dbReference type="GO" id="GO:0032389">
    <property type="term" value="C:MutLalpha complex"/>
    <property type="evidence" value="ECO:0007669"/>
    <property type="project" value="TreeGrafter"/>
</dbReference>
<dbReference type="InterPro" id="IPR036890">
    <property type="entry name" value="HATPase_C_sf"/>
</dbReference>
<evidence type="ECO:0000313" key="6">
    <source>
        <dbReference type="Proteomes" id="UP000593567"/>
    </source>
</evidence>
<dbReference type="InterPro" id="IPR002099">
    <property type="entry name" value="MutL/Mlh/PMS"/>
</dbReference>
<comment type="similarity">
    <text evidence="1">Belongs to the DNA mismatch repair MutL/HexB family.</text>
</comment>
<dbReference type="AlphaFoldDB" id="A0A7J7K574"/>
<evidence type="ECO:0000256" key="2">
    <source>
        <dbReference type="ARBA" id="ARBA00022763"/>
    </source>
</evidence>
<organism evidence="5 6">
    <name type="scientific">Bugula neritina</name>
    <name type="common">Brown bryozoan</name>
    <name type="synonym">Sertularia neritina</name>
    <dbReference type="NCBI Taxonomy" id="10212"/>
    <lineage>
        <taxon>Eukaryota</taxon>
        <taxon>Metazoa</taxon>
        <taxon>Spiralia</taxon>
        <taxon>Lophotrochozoa</taxon>
        <taxon>Bryozoa</taxon>
        <taxon>Gymnolaemata</taxon>
        <taxon>Cheilostomatida</taxon>
        <taxon>Flustrina</taxon>
        <taxon>Buguloidea</taxon>
        <taxon>Bugulidae</taxon>
        <taxon>Bugula</taxon>
    </lineage>
</organism>
<dbReference type="PANTHER" id="PTHR10073">
    <property type="entry name" value="DNA MISMATCH REPAIR PROTEIN MLH, PMS, MUTL"/>
    <property type="match status" value="1"/>
</dbReference>
<feature type="region of interest" description="Disordered" evidence="3">
    <location>
        <begin position="534"/>
        <end position="569"/>
    </location>
</feature>
<dbReference type="InterPro" id="IPR014762">
    <property type="entry name" value="DNA_mismatch_repair_CS"/>
</dbReference>
<keyword evidence="2" id="KW-0227">DNA damage</keyword>
<dbReference type="NCBIfam" id="TIGR00585">
    <property type="entry name" value="mutl"/>
    <property type="match status" value="1"/>
</dbReference>
<dbReference type="InterPro" id="IPR013507">
    <property type="entry name" value="DNA_mismatch_S5_2-like"/>
</dbReference>
<dbReference type="PANTHER" id="PTHR10073:SF54">
    <property type="entry name" value="PMS1 PROTEIN HOMOLOG 1"/>
    <property type="match status" value="1"/>
</dbReference>
<dbReference type="Pfam" id="PF01119">
    <property type="entry name" value="DNA_mis_repair"/>
    <property type="match status" value="1"/>
</dbReference>
<dbReference type="InterPro" id="IPR020568">
    <property type="entry name" value="Ribosomal_Su5_D2-typ_SF"/>
</dbReference>
<accession>A0A7J7K574</accession>
<proteinExistence type="inferred from homology"/>
<feature type="compositionally biased region" description="Basic and acidic residues" evidence="3">
    <location>
        <begin position="429"/>
        <end position="444"/>
    </location>
</feature>
<dbReference type="SUPFAM" id="SSF54211">
    <property type="entry name" value="Ribosomal protein S5 domain 2-like"/>
    <property type="match status" value="1"/>
</dbReference>
<comment type="caution">
    <text evidence="5">The sequence shown here is derived from an EMBL/GenBank/DDBJ whole genome shotgun (WGS) entry which is preliminary data.</text>
</comment>
<dbReference type="FunFam" id="3.30.565.10:FF:000017">
    <property type="entry name" value="PMS1 homolog 1, mismatch repair system component"/>
    <property type="match status" value="1"/>
</dbReference>
<feature type="region of interest" description="Disordered" evidence="3">
    <location>
        <begin position="419"/>
        <end position="459"/>
    </location>
</feature>
<evidence type="ECO:0000256" key="3">
    <source>
        <dbReference type="SAM" id="MobiDB-lite"/>
    </source>
</evidence>
<dbReference type="CDD" id="cd16926">
    <property type="entry name" value="HATPase_MutL-MLH-PMS-like"/>
    <property type="match status" value="1"/>
</dbReference>